<evidence type="ECO:0000313" key="5">
    <source>
        <dbReference type="Proteomes" id="UP000526501"/>
    </source>
</evidence>
<keyword evidence="1" id="KW-0378">Hydrolase</keyword>
<gene>
    <name evidence="4" type="ORF">H5P27_06820</name>
</gene>
<reference evidence="4 5" key="1">
    <citation type="submission" date="2020-07" db="EMBL/GenBank/DDBJ databases">
        <authorList>
            <person name="Feng X."/>
        </authorList>
    </citation>
    <scope>NUCLEOTIDE SEQUENCE [LARGE SCALE GENOMIC DNA]</scope>
    <source>
        <strain evidence="4 5">JCM23202</strain>
    </source>
</reference>
<sequence length="202" mass="21852">MNIAYFAGEGLGLGKAWVILVLAVISSCLVSANQRQALNFNSDWLLGVGKLSGMHQENFDDSRFSRDGTGGLKEGVAQAPVENIGDRELSIIEIEFYESLPNEQAFDLYLLMGQSNMAGRDLTGLSDQTISGQVLAYGYNGEWFVAKDPIHKQTGRVKPGVGPGIAFASSDAGGPSGYDDRCRALRCRWISLEALGKGWRSL</sequence>
<protein>
    <recommendedName>
        <fullName evidence="3">Sialate O-acetylesterase domain-containing protein</fullName>
    </recommendedName>
</protein>
<evidence type="ECO:0000313" key="4">
    <source>
        <dbReference type="EMBL" id="MBC2605751.1"/>
    </source>
</evidence>
<comment type="caution">
    <text evidence="4">The sequence shown here is derived from an EMBL/GenBank/DDBJ whole genome shotgun (WGS) entry which is preliminary data.</text>
</comment>
<feature type="domain" description="Sialate O-acetylesterase" evidence="3">
    <location>
        <begin position="106"/>
        <end position="170"/>
    </location>
</feature>
<dbReference type="Gene3D" id="3.40.50.1110">
    <property type="entry name" value="SGNH hydrolase"/>
    <property type="match status" value="1"/>
</dbReference>
<dbReference type="SUPFAM" id="SSF52266">
    <property type="entry name" value="SGNH hydrolase"/>
    <property type="match status" value="1"/>
</dbReference>
<evidence type="ECO:0000256" key="1">
    <source>
        <dbReference type="ARBA" id="ARBA00022801"/>
    </source>
</evidence>
<dbReference type="AlphaFoldDB" id="A0A7X1E806"/>
<dbReference type="InterPro" id="IPR005181">
    <property type="entry name" value="SASA"/>
</dbReference>
<dbReference type="Proteomes" id="UP000526501">
    <property type="component" value="Unassembled WGS sequence"/>
</dbReference>
<evidence type="ECO:0000259" key="3">
    <source>
        <dbReference type="Pfam" id="PF03629"/>
    </source>
</evidence>
<keyword evidence="2" id="KW-0812">Transmembrane</keyword>
<dbReference type="GO" id="GO:0016788">
    <property type="term" value="F:hydrolase activity, acting on ester bonds"/>
    <property type="evidence" value="ECO:0007669"/>
    <property type="project" value="UniProtKB-ARBA"/>
</dbReference>
<proteinExistence type="predicted"/>
<keyword evidence="2" id="KW-0472">Membrane</keyword>
<accession>A0A7X1E806</accession>
<evidence type="ECO:0000256" key="2">
    <source>
        <dbReference type="SAM" id="Phobius"/>
    </source>
</evidence>
<name>A0A7X1E806_9BACT</name>
<dbReference type="InterPro" id="IPR036514">
    <property type="entry name" value="SGNH_hydro_sf"/>
</dbReference>
<dbReference type="EMBL" id="JACHVC010000007">
    <property type="protein sequence ID" value="MBC2605751.1"/>
    <property type="molecule type" value="Genomic_DNA"/>
</dbReference>
<feature type="transmembrane region" description="Helical" evidence="2">
    <location>
        <begin position="12"/>
        <end position="32"/>
    </location>
</feature>
<dbReference type="Pfam" id="PF03629">
    <property type="entry name" value="SASA"/>
    <property type="match status" value="1"/>
</dbReference>
<keyword evidence="5" id="KW-1185">Reference proteome</keyword>
<keyword evidence="2" id="KW-1133">Transmembrane helix</keyword>
<organism evidence="4 5">
    <name type="scientific">Pelagicoccus albus</name>
    <dbReference type="NCBI Taxonomy" id="415222"/>
    <lineage>
        <taxon>Bacteria</taxon>
        <taxon>Pseudomonadati</taxon>
        <taxon>Verrucomicrobiota</taxon>
        <taxon>Opitutia</taxon>
        <taxon>Puniceicoccales</taxon>
        <taxon>Pelagicoccaceae</taxon>
        <taxon>Pelagicoccus</taxon>
    </lineage>
</organism>